<keyword evidence="4" id="KW-0689">Ribosomal protein</keyword>
<dbReference type="EnsemblMetazoa" id="CJA25045a.1">
    <property type="protein sequence ID" value="CJA25045a.1"/>
    <property type="gene ID" value="WBGene00180617"/>
</dbReference>
<evidence type="ECO:0000256" key="7">
    <source>
        <dbReference type="ARBA" id="ARBA00035138"/>
    </source>
</evidence>
<protein>
    <recommendedName>
        <fullName evidence="7">Small ribosomal subunit protein mS26</fullName>
    </recommendedName>
    <alternativeName>
        <fullName evidence="8">28S ribosomal protein S26, mitochondrial</fullName>
    </alternativeName>
</protein>
<reference evidence="10" key="2">
    <citation type="submission" date="2022-06" db="UniProtKB">
        <authorList>
            <consortium name="EnsemblMetazoa"/>
        </authorList>
    </citation>
    <scope>IDENTIFICATION</scope>
    <source>
        <strain evidence="10">DF5081</strain>
    </source>
</reference>
<reference evidence="11" key="1">
    <citation type="submission" date="2010-08" db="EMBL/GenBank/DDBJ databases">
        <authorList>
            <consortium name="Caenorhabditis japonica Sequencing Consortium"/>
            <person name="Wilson R.K."/>
        </authorList>
    </citation>
    <scope>NUCLEOTIDE SEQUENCE [LARGE SCALE GENOMIC DNA]</scope>
    <source>
        <strain evidence="11">DF5081</strain>
    </source>
</reference>
<comment type="similarity">
    <text evidence="2">Belongs to the mitochondrion-specific ribosomal protein mS26 family.</text>
</comment>
<dbReference type="GO" id="GO:0005763">
    <property type="term" value="C:mitochondrial small ribosomal subunit"/>
    <property type="evidence" value="ECO:0007669"/>
    <property type="project" value="InterPro"/>
</dbReference>
<evidence type="ECO:0000256" key="3">
    <source>
        <dbReference type="ARBA" id="ARBA00022946"/>
    </source>
</evidence>
<evidence type="ECO:0000256" key="6">
    <source>
        <dbReference type="ARBA" id="ARBA00023274"/>
    </source>
</evidence>
<sequence length="256" mass="28910">MLMNTSSKLATLSGRTLLCATSQFEDVITIQTRQMGRRQPKQGKPPILPPAKKVLYHVVNAPWQKPEDVEELLWRRHAYNNAIVSLREVFRAELAQNASHGAGIEAMKDAESRELDELIAENEKVNEQKRVARAQREESDAKATKSVILDEIHAELEKRNAEKKAAEAEVRAAIARADNFVSRENLETKILEALEKPTIYDFAIDRAGNRYYVPEPVKYQEGTPTRQKGRLYDQTLGTQHGNVVEANKNVHQSATV</sequence>
<keyword evidence="9" id="KW-0175">Coiled coil</keyword>
<evidence type="ECO:0000256" key="8">
    <source>
        <dbReference type="ARBA" id="ARBA00035344"/>
    </source>
</evidence>
<keyword evidence="5" id="KW-0496">Mitochondrion</keyword>
<organism evidence="10 11">
    <name type="scientific">Caenorhabditis japonica</name>
    <dbReference type="NCBI Taxonomy" id="281687"/>
    <lineage>
        <taxon>Eukaryota</taxon>
        <taxon>Metazoa</taxon>
        <taxon>Ecdysozoa</taxon>
        <taxon>Nematoda</taxon>
        <taxon>Chromadorea</taxon>
        <taxon>Rhabditida</taxon>
        <taxon>Rhabditina</taxon>
        <taxon>Rhabditomorpha</taxon>
        <taxon>Rhabditoidea</taxon>
        <taxon>Rhabditidae</taxon>
        <taxon>Peloderinae</taxon>
        <taxon>Caenorhabditis</taxon>
    </lineage>
</organism>
<comment type="subcellular location">
    <subcellularLocation>
        <location evidence="1">Mitochondrion</location>
    </subcellularLocation>
</comment>
<evidence type="ECO:0000256" key="4">
    <source>
        <dbReference type="ARBA" id="ARBA00022980"/>
    </source>
</evidence>
<evidence type="ECO:0000313" key="11">
    <source>
        <dbReference type="Proteomes" id="UP000005237"/>
    </source>
</evidence>
<dbReference type="Proteomes" id="UP000005237">
    <property type="component" value="Unassembled WGS sequence"/>
</dbReference>
<name>A0A8R1IF22_CAEJA</name>
<evidence type="ECO:0000256" key="5">
    <source>
        <dbReference type="ARBA" id="ARBA00023128"/>
    </source>
</evidence>
<keyword evidence="6" id="KW-0687">Ribonucleoprotein</keyword>
<keyword evidence="3" id="KW-0809">Transit peptide</keyword>
<dbReference type="AlphaFoldDB" id="A0A8R1IF22"/>
<dbReference type="InterPro" id="IPR026140">
    <property type="entry name" value="Ribosomal_mS26"/>
</dbReference>
<evidence type="ECO:0000256" key="9">
    <source>
        <dbReference type="SAM" id="Coils"/>
    </source>
</evidence>
<dbReference type="Pfam" id="PF14943">
    <property type="entry name" value="MRP-S26"/>
    <property type="match status" value="1"/>
</dbReference>
<dbReference type="PANTHER" id="PTHR21035">
    <property type="entry name" value="28S RIBOSOMAL PROTEIN S26, MITOCHONDRIAL"/>
    <property type="match status" value="1"/>
</dbReference>
<evidence type="ECO:0000313" key="10">
    <source>
        <dbReference type="EnsemblMetazoa" id="CJA25045a.1"/>
    </source>
</evidence>
<dbReference type="PANTHER" id="PTHR21035:SF2">
    <property type="entry name" value="SMALL RIBOSOMAL SUBUNIT PROTEIN MS26"/>
    <property type="match status" value="1"/>
</dbReference>
<evidence type="ECO:0000256" key="1">
    <source>
        <dbReference type="ARBA" id="ARBA00004173"/>
    </source>
</evidence>
<keyword evidence="11" id="KW-1185">Reference proteome</keyword>
<evidence type="ECO:0000256" key="2">
    <source>
        <dbReference type="ARBA" id="ARBA00009672"/>
    </source>
</evidence>
<accession>A0A8R1IF22</accession>
<feature type="coiled-coil region" evidence="9">
    <location>
        <begin position="108"/>
        <end position="178"/>
    </location>
</feature>
<proteinExistence type="inferred from homology"/>